<reference evidence="4 6" key="1">
    <citation type="submission" date="2017-12" db="EMBL/GenBank/DDBJ databases">
        <title>Integrating genomic resources of turbot (Scophthalmus maximus) in depth evaluation of genetic and physical mapping variation across individuals.</title>
        <authorList>
            <person name="Martinez P."/>
        </authorList>
    </citation>
    <scope>NUCLEOTIDE SEQUENCE [LARGE SCALE GENOMIC DNA]</scope>
</reference>
<dbReference type="EMBL" id="CP026245">
    <property type="protein sequence ID" value="AWO99357.1"/>
    <property type="molecule type" value="Genomic_DNA"/>
</dbReference>
<dbReference type="InterPro" id="IPR036179">
    <property type="entry name" value="Ig-like_dom_sf"/>
</dbReference>
<dbReference type="PANTHER" id="PTHR37996">
    <property type="entry name" value="B- AND T-LYMPHOCYTE ATTENUATOR"/>
    <property type="match status" value="1"/>
</dbReference>
<evidence type="ECO:0000313" key="5">
    <source>
        <dbReference type="Ensembl" id="ENSSMAP00000001156.1"/>
    </source>
</evidence>
<dbReference type="Ensembl" id="ENSSMAT00000001180.2">
    <property type="protein sequence ID" value="ENSSMAP00000001156.1"/>
    <property type="gene ID" value="ENSSMAG00000000730.2"/>
</dbReference>
<accession>A0A2U9B624</accession>
<evidence type="ECO:0000313" key="4">
    <source>
        <dbReference type="EMBL" id="AWO99357.1"/>
    </source>
</evidence>
<dbReference type="InterPro" id="IPR003599">
    <property type="entry name" value="Ig_sub"/>
</dbReference>
<dbReference type="GeneTree" id="ENSGT00990000203761"/>
<dbReference type="Gene3D" id="2.60.40.10">
    <property type="entry name" value="Immunoglobulins"/>
    <property type="match status" value="1"/>
</dbReference>
<evidence type="ECO:0000259" key="3">
    <source>
        <dbReference type="PROSITE" id="PS50835"/>
    </source>
</evidence>
<feature type="compositionally biased region" description="Polar residues" evidence="1">
    <location>
        <begin position="241"/>
        <end position="252"/>
    </location>
</feature>
<dbReference type="InterPro" id="IPR007110">
    <property type="entry name" value="Ig-like_dom"/>
</dbReference>
<dbReference type="OMA" id="LCAEECQ"/>
<sequence length="252" mass="27603">MTLALSDMGDYLLGAIVIWLCFLPAGLRAEECSQAVLARRGTSYVQEGGSLSLLCVVQHCGDAWTGDWMKKNSTDAKFSTVKNSDDGPHLTSVPLSENETHLVLSFPRVNRLDEGSYGCRVTWGQGITDMGHLMYVNVTAAVPSQRKWWHRVLVYAGASLCLPVILGVARCLSSGARPRPFPRTQSTRVPCTRVPPPPPVRKKRGTHSHKAPPKSQQQNDVVYADISNDALGQQRAARDPPQSTVYSTVKFS</sequence>
<reference evidence="5" key="3">
    <citation type="submission" date="2023-05" db="EMBL/GenBank/DDBJ databases">
        <title>High-quality long-read genome of Scophthalmus maximus.</title>
        <authorList>
            <person name="Lien S."/>
            <person name="Martinez P."/>
        </authorList>
    </citation>
    <scope>NUCLEOTIDE SEQUENCE [LARGE SCALE GENOMIC DNA]</scope>
</reference>
<evidence type="ECO:0000313" key="6">
    <source>
        <dbReference type="Proteomes" id="UP000246464"/>
    </source>
</evidence>
<feature type="compositionally biased region" description="Basic residues" evidence="1">
    <location>
        <begin position="200"/>
        <end position="212"/>
    </location>
</feature>
<name>A0A2U9B624_SCOMX</name>
<feature type="chain" id="PRO_5044581839" evidence="2">
    <location>
        <begin position="30"/>
        <end position="252"/>
    </location>
</feature>
<dbReference type="InterPro" id="IPR013783">
    <property type="entry name" value="Ig-like_fold"/>
</dbReference>
<dbReference type="GO" id="GO:0038023">
    <property type="term" value="F:signaling receptor activity"/>
    <property type="evidence" value="ECO:0007669"/>
    <property type="project" value="InterPro"/>
</dbReference>
<gene>
    <name evidence="5" type="primary">si:dkey-52l18.4</name>
    <name evidence="4" type="ORF">SMAX5B_000655</name>
</gene>
<reference evidence="5" key="4">
    <citation type="submission" date="2025-05" db="UniProtKB">
        <authorList>
            <consortium name="Ensembl"/>
        </authorList>
    </citation>
    <scope>IDENTIFICATION</scope>
</reference>
<dbReference type="Proteomes" id="UP000246464">
    <property type="component" value="Chromosome 3"/>
</dbReference>
<proteinExistence type="predicted"/>
<keyword evidence="2" id="KW-0732">Signal</keyword>
<dbReference type="PROSITE" id="PS50835">
    <property type="entry name" value="IG_LIKE"/>
    <property type="match status" value="1"/>
</dbReference>
<feature type="signal peptide" evidence="2">
    <location>
        <begin position="1"/>
        <end position="29"/>
    </location>
</feature>
<organism evidence="4 6">
    <name type="scientific">Scophthalmus maximus</name>
    <name type="common">Turbot</name>
    <name type="synonym">Psetta maxima</name>
    <dbReference type="NCBI Taxonomy" id="52904"/>
    <lineage>
        <taxon>Eukaryota</taxon>
        <taxon>Metazoa</taxon>
        <taxon>Chordata</taxon>
        <taxon>Craniata</taxon>
        <taxon>Vertebrata</taxon>
        <taxon>Euteleostomi</taxon>
        <taxon>Actinopterygii</taxon>
        <taxon>Neopterygii</taxon>
        <taxon>Teleostei</taxon>
        <taxon>Neoteleostei</taxon>
        <taxon>Acanthomorphata</taxon>
        <taxon>Carangaria</taxon>
        <taxon>Pleuronectiformes</taxon>
        <taxon>Pleuronectoidei</taxon>
        <taxon>Scophthalmidae</taxon>
        <taxon>Scophthalmus</taxon>
    </lineage>
</organism>
<evidence type="ECO:0000256" key="2">
    <source>
        <dbReference type="SAM" id="SignalP"/>
    </source>
</evidence>
<dbReference type="Bgee" id="ENSSMAG00000000730">
    <property type="expression patterns" value="Expressed in pharyngeal gill and 6 other cell types or tissues"/>
</dbReference>
<dbReference type="GO" id="GO:0005886">
    <property type="term" value="C:plasma membrane"/>
    <property type="evidence" value="ECO:0007669"/>
    <property type="project" value="InterPro"/>
</dbReference>
<dbReference type="GO" id="GO:0002768">
    <property type="term" value="P:immune response-regulating cell surface receptor signaling pathway"/>
    <property type="evidence" value="ECO:0007669"/>
    <property type="project" value="InterPro"/>
</dbReference>
<dbReference type="PANTHER" id="PTHR37996:SF1">
    <property type="entry name" value="B- AND T-LYMPHOCYTE ATTENUATOR"/>
    <property type="match status" value="1"/>
</dbReference>
<keyword evidence="6" id="KW-1185">Reference proteome</keyword>
<protein>
    <submittedName>
        <fullName evidence="4">Cell adhesion molecule 3</fullName>
    </submittedName>
</protein>
<feature type="region of interest" description="Disordered" evidence="1">
    <location>
        <begin position="176"/>
        <end position="252"/>
    </location>
</feature>
<dbReference type="SUPFAM" id="SSF48726">
    <property type="entry name" value="Immunoglobulin"/>
    <property type="match status" value="1"/>
</dbReference>
<evidence type="ECO:0000256" key="1">
    <source>
        <dbReference type="SAM" id="MobiDB-lite"/>
    </source>
</evidence>
<dbReference type="SMART" id="SM00409">
    <property type="entry name" value="IG"/>
    <property type="match status" value="1"/>
</dbReference>
<reference evidence="5" key="2">
    <citation type="submission" date="2020-05" db="EMBL/GenBank/DDBJ databases">
        <authorList>
            <person name="Moser M."/>
        </authorList>
    </citation>
    <scope>NUCLEOTIDE SEQUENCE [LARGE SCALE GENOMIC DNA]</scope>
</reference>
<dbReference type="Proteomes" id="UP000694558">
    <property type="component" value="Chromosome 3"/>
</dbReference>
<dbReference type="AlphaFoldDB" id="A0A2U9B624"/>
<feature type="domain" description="Ig-like" evidence="3">
    <location>
        <begin position="24"/>
        <end position="139"/>
    </location>
</feature>
<dbReference type="InterPro" id="IPR039257">
    <property type="entry name" value="BTLA"/>
</dbReference>